<evidence type="ECO:0000256" key="2">
    <source>
        <dbReference type="ARBA" id="ARBA00012918"/>
    </source>
</evidence>
<dbReference type="Pfam" id="PF01174">
    <property type="entry name" value="SNO"/>
    <property type="match status" value="1"/>
</dbReference>
<keyword evidence="5" id="KW-0456">Lyase</keyword>
<dbReference type="InterPro" id="IPR029062">
    <property type="entry name" value="Class_I_gatase-like"/>
</dbReference>
<dbReference type="PROSITE" id="PS51273">
    <property type="entry name" value="GATASE_TYPE_1"/>
    <property type="match status" value="1"/>
</dbReference>
<dbReference type="eggNOG" id="COG0311">
    <property type="taxonomic scope" value="Bacteria"/>
</dbReference>
<proteinExistence type="inferred from homology"/>
<feature type="active site" description="Charge relay system" evidence="7">
    <location>
        <position position="169"/>
    </location>
</feature>
<accession>H0UN76</accession>
<protein>
    <recommendedName>
        <fullName evidence="2">glutaminase</fullName>
        <ecNumber evidence="2">3.5.1.2</ecNumber>
    </recommendedName>
</protein>
<dbReference type="EMBL" id="CM001377">
    <property type="protein sequence ID" value="EHM10361.1"/>
    <property type="molecule type" value="Genomic_DNA"/>
</dbReference>
<dbReference type="InterPro" id="IPR021196">
    <property type="entry name" value="PdxT/SNO_CS"/>
</dbReference>
<evidence type="ECO:0000256" key="1">
    <source>
        <dbReference type="ARBA" id="ARBA00008345"/>
    </source>
</evidence>
<dbReference type="GO" id="GO:0008614">
    <property type="term" value="P:pyridoxine metabolic process"/>
    <property type="evidence" value="ECO:0007669"/>
    <property type="project" value="TreeGrafter"/>
</dbReference>
<evidence type="ECO:0000256" key="7">
    <source>
        <dbReference type="PIRSR" id="PIRSR005639-1"/>
    </source>
</evidence>
<dbReference type="EC" id="3.5.1.2" evidence="2"/>
<dbReference type="PROSITE" id="PS51130">
    <property type="entry name" value="PDXT_SNO_2"/>
    <property type="match status" value="1"/>
</dbReference>
<feature type="binding site" evidence="8">
    <location>
        <begin position="46"/>
        <end position="48"/>
    </location>
    <ligand>
        <name>L-glutamine</name>
        <dbReference type="ChEBI" id="CHEBI:58359"/>
    </ligand>
</feature>
<evidence type="ECO:0000256" key="4">
    <source>
        <dbReference type="ARBA" id="ARBA00022962"/>
    </source>
</evidence>
<evidence type="ECO:0000256" key="5">
    <source>
        <dbReference type="ARBA" id="ARBA00023239"/>
    </source>
</evidence>
<dbReference type="GO" id="GO:0042823">
    <property type="term" value="P:pyridoxal phosphate biosynthetic process"/>
    <property type="evidence" value="ECO:0007669"/>
    <property type="project" value="InterPro"/>
</dbReference>
<dbReference type="GO" id="GO:0004359">
    <property type="term" value="F:glutaminase activity"/>
    <property type="evidence" value="ECO:0007669"/>
    <property type="project" value="UniProtKB-EC"/>
</dbReference>
<dbReference type="RefSeq" id="WP_006583855.1">
    <property type="nucleotide sequence ID" value="NZ_CM001377.1"/>
</dbReference>
<dbReference type="SUPFAM" id="SSF52317">
    <property type="entry name" value="Class I glutamine amidotransferase-like"/>
    <property type="match status" value="1"/>
</dbReference>
<dbReference type="OrthoDB" id="9810320at2"/>
<evidence type="ECO:0000256" key="3">
    <source>
        <dbReference type="ARBA" id="ARBA00022801"/>
    </source>
</evidence>
<comment type="similarity">
    <text evidence="1">Belongs to the glutaminase PdxT/SNO family.</text>
</comment>
<gene>
    <name evidence="9" type="ORF">TheveDRAFT_1240</name>
</gene>
<feature type="binding site" evidence="8">
    <location>
        <begin position="134"/>
        <end position="135"/>
    </location>
    <ligand>
        <name>L-glutamine</name>
        <dbReference type="ChEBI" id="CHEBI:58359"/>
    </ligand>
</feature>
<keyword evidence="4" id="KW-0315">Glutamine amidotransferase</keyword>
<name>H0UN76_9BACT</name>
<keyword evidence="10" id="KW-1185">Reference proteome</keyword>
<reference evidence="9 10" key="1">
    <citation type="submission" date="2011-10" db="EMBL/GenBank/DDBJ databases">
        <title>The Noncontiguous Finished genome of Thermanaerovibrio velox DSM 12556.</title>
        <authorList>
            <consortium name="US DOE Joint Genome Institute (JGI-PGF)"/>
            <person name="Lucas S."/>
            <person name="Copeland A."/>
            <person name="Lapidus A."/>
            <person name="Glavina del Rio T."/>
            <person name="Dalin E."/>
            <person name="Tice H."/>
            <person name="Bruce D."/>
            <person name="Goodwin L."/>
            <person name="Pitluck S."/>
            <person name="Peters L."/>
            <person name="Mikhailova N."/>
            <person name="Teshima H."/>
            <person name="Kyrpides N."/>
            <person name="Mavromatis K."/>
            <person name="Ivanova N."/>
            <person name="Markowitz V."/>
            <person name="Cheng J.-F."/>
            <person name="Hugenholtz P."/>
            <person name="Woyke T."/>
            <person name="Wu D."/>
            <person name="Spring S."/>
            <person name="Brambilla E.-M."/>
            <person name="Klenk H.-P."/>
            <person name="Eisen J.A."/>
        </authorList>
    </citation>
    <scope>NUCLEOTIDE SEQUENCE [LARGE SCALE GENOMIC DNA]</scope>
    <source>
        <strain evidence="9 10">DSM 12556</strain>
    </source>
</reference>
<keyword evidence="3" id="KW-0378">Hydrolase</keyword>
<feature type="binding site" evidence="8">
    <location>
        <position position="107"/>
    </location>
    <ligand>
        <name>L-glutamine</name>
        <dbReference type="ChEBI" id="CHEBI:58359"/>
    </ligand>
</feature>
<dbReference type="GO" id="GO:1903600">
    <property type="term" value="C:glutaminase complex"/>
    <property type="evidence" value="ECO:0007669"/>
    <property type="project" value="TreeGrafter"/>
</dbReference>
<dbReference type="InterPro" id="IPR002161">
    <property type="entry name" value="PdxT/SNO"/>
</dbReference>
<dbReference type="PROSITE" id="PS01236">
    <property type="entry name" value="PDXT_SNO_1"/>
    <property type="match status" value="1"/>
</dbReference>
<evidence type="ECO:0000313" key="10">
    <source>
        <dbReference type="Proteomes" id="UP000005730"/>
    </source>
</evidence>
<feature type="active site" description="Charge relay system" evidence="7">
    <location>
        <position position="171"/>
    </location>
</feature>
<evidence type="ECO:0000313" key="9">
    <source>
        <dbReference type="EMBL" id="EHM10361.1"/>
    </source>
</evidence>
<sequence length="189" mass="20203">MRIGVVAFQGAFREHISKLERLGTDVIAVKVRKDLDGLNGIVIPGGESTVIGRFLHQKGLSTVIAQRVLEGSLALMGTCAGAILACKKISNNPPMGSIGVFPAEAKRNHYGTQRDSFQGDVTFYDGHRVPGVFIRAPKLVPLEGASVLGLHNGEPAALSWGRCLLVSFHPELTDDDSVHSLFLKMSSTG</sequence>
<evidence type="ECO:0000256" key="6">
    <source>
        <dbReference type="ARBA" id="ARBA00049534"/>
    </source>
</evidence>
<dbReference type="HOGENOM" id="CLU_069674_2_0_0"/>
<dbReference type="GO" id="GO:0016829">
    <property type="term" value="F:lyase activity"/>
    <property type="evidence" value="ECO:0007669"/>
    <property type="project" value="UniProtKB-KW"/>
</dbReference>
<feature type="active site" description="Nucleophile" evidence="7">
    <location>
        <position position="79"/>
    </location>
</feature>
<dbReference type="PANTHER" id="PTHR31559">
    <property type="entry name" value="PYRIDOXAL 5'-PHOSPHATE SYNTHASE SUBUNIT SNO"/>
    <property type="match status" value="1"/>
</dbReference>
<dbReference type="Gene3D" id="3.40.50.880">
    <property type="match status" value="1"/>
</dbReference>
<dbReference type="PIRSF" id="PIRSF005639">
    <property type="entry name" value="Glut_amidoT_SNO"/>
    <property type="match status" value="1"/>
</dbReference>
<dbReference type="NCBIfam" id="TIGR03800">
    <property type="entry name" value="PLP_synth_Pdx2"/>
    <property type="match status" value="1"/>
</dbReference>
<evidence type="ECO:0000256" key="8">
    <source>
        <dbReference type="PIRSR" id="PIRSR005639-2"/>
    </source>
</evidence>
<comment type="catalytic activity">
    <reaction evidence="6">
        <text>L-glutamine + H2O = L-glutamate + NH4(+)</text>
        <dbReference type="Rhea" id="RHEA:15889"/>
        <dbReference type="ChEBI" id="CHEBI:15377"/>
        <dbReference type="ChEBI" id="CHEBI:28938"/>
        <dbReference type="ChEBI" id="CHEBI:29985"/>
        <dbReference type="ChEBI" id="CHEBI:58359"/>
        <dbReference type="EC" id="3.5.1.2"/>
    </reaction>
</comment>
<dbReference type="STRING" id="926567.TheveDRAFT_1240"/>
<dbReference type="PANTHER" id="PTHR31559:SF0">
    <property type="entry name" value="PYRIDOXAL 5'-PHOSPHATE SYNTHASE SUBUNIT SNO1-RELATED"/>
    <property type="match status" value="1"/>
</dbReference>
<dbReference type="Proteomes" id="UP000005730">
    <property type="component" value="Chromosome"/>
</dbReference>
<dbReference type="AlphaFoldDB" id="H0UN76"/>
<organism evidence="9 10">
    <name type="scientific">Thermanaerovibrio velox DSM 12556</name>
    <dbReference type="NCBI Taxonomy" id="926567"/>
    <lineage>
        <taxon>Bacteria</taxon>
        <taxon>Thermotogati</taxon>
        <taxon>Synergistota</taxon>
        <taxon>Synergistia</taxon>
        <taxon>Synergistales</taxon>
        <taxon>Synergistaceae</taxon>
        <taxon>Thermanaerovibrio</taxon>
    </lineage>
</organism>
<dbReference type="GO" id="GO:0005829">
    <property type="term" value="C:cytosol"/>
    <property type="evidence" value="ECO:0007669"/>
    <property type="project" value="TreeGrafter"/>
</dbReference>